<evidence type="ECO:0000256" key="1">
    <source>
        <dbReference type="ARBA" id="ARBA00007435"/>
    </source>
</evidence>
<dbReference type="SUPFAM" id="SSF82771">
    <property type="entry name" value="GIY-YIG endonuclease"/>
    <property type="match status" value="1"/>
</dbReference>
<dbReference type="EMBL" id="MGIP01000002">
    <property type="protein sequence ID" value="OGM92343.1"/>
    <property type="molecule type" value="Genomic_DNA"/>
</dbReference>
<dbReference type="InterPro" id="IPR050190">
    <property type="entry name" value="UPF0213_domain"/>
</dbReference>
<dbReference type="Proteomes" id="UP000177029">
    <property type="component" value="Unassembled WGS sequence"/>
</dbReference>
<feature type="domain" description="GIY-YIG" evidence="2">
    <location>
        <begin position="1"/>
        <end position="75"/>
    </location>
</feature>
<dbReference type="CDD" id="cd10449">
    <property type="entry name" value="GIY-YIG_SLX1_like"/>
    <property type="match status" value="1"/>
</dbReference>
<evidence type="ECO:0000313" key="3">
    <source>
        <dbReference type="EMBL" id="OGM92343.1"/>
    </source>
</evidence>
<dbReference type="InterPro" id="IPR035901">
    <property type="entry name" value="GIY-YIG_endonuc_sf"/>
</dbReference>
<accession>A0A1F8DUM7</accession>
<organism evidence="3 4">
    <name type="scientific">Candidatus Wolfebacteria bacterium RIFCSPHIGHO2_01_FULL_48_22</name>
    <dbReference type="NCBI Taxonomy" id="1802555"/>
    <lineage>
        <taxon>Bacteria</taxon>
        <taxon>Candidatus Wolfeibacteriota</taxon>
    </lineage>
</organism>
<name>A0A1F8DUM7_9BACT</name>
<dbReference type="PANTHER" id="PTHR34477:SF1">
    <property type="entry name" value="UPF0213 PROTEIN YHBQ"/>
    <property type="match status" value="1"/>
</dbReference>
<sequence>MWYTYLLQSDKDKKWYTGCSDDLRKRFSEHNNGMVASTRGRGPFTLLYYEVCLTKGDAFAREKYLKTGMGKRYLKNRLKRFLSLTG</sequence>
<proteinExistence type="inferred from homology"/>
<dbReference type="InterPro" id="IPR000305">
    <property type="entry name" value="GIY-YIG_endonuc"/>
</dbReference>
<evidence type="ECO:0000259" key="2">
    <source>
        <dbReference type="PROSITE" id="PS50164"/>
    </source>
</evidence>
<dbReference type="PANTHER" id="PTHR34477">
    <property type="entry name" value="UPF0213 PROTEIN YHBQ"/>
    <property type="match status" value="1"/>
</dbReference>
<dbReference type="PROSITE" id="PS50164">
    <property type="entry name" value="GIY_YIG"/>
    <property type="match status" value="1"/>
</dbReference>
<dbReference type="Gene3D" id="3.40.1440.10">
    <property type="entry name" value="GIY-YIG endonuclease"/>
    <property type="match status" value="1"/>
</dbReference>
<protein>
    <submittedName>
        <fullName evidence="3">Excinuclease ABC subunit C</fullName>
    </submittedName>
</protein>
<reference evidence="3 4" key="1">
    <citation type="journal article" date="2016" name="Nat. Commun.">
        <title>Thousands of microbial genomes shed light on interconnected biogeochemical processes in an aquifer system.</title>
        <authorList>
            <person name="Anantharaman K."/>
            <person name="Brown C.T."/>
            <person name="Hug L.A."/>
            <person name="Sharon I."/>
            <person name="Castelle C.J."/>
            <person name="Probst A.J."/>
            <person name="Thomas B.C."/>
            <person name="Singh A."/>
            <person name="Wilkins M.J."/>
            <person name="Karaoz U."/>
            <person name="Brodie E.L."/>
            <person name="Williams K.H."/>
            <person name="Hubbard S.S."/>
            <person name="Banfield J.F."/>
        </authorList>
    </citation>
    <scope>NUCLEOTIDE SEQUENCE [LARGE SCALE GENOMIC DNA]</scope>
</reference>
<dbReference type="AlphaFoldDB" id="A0A1F8DUM7"/>
<dbReference type="Pfam" id="PF01541">
    <property type="entry name" value="GIY-YIG"/>
    <property type="match status" value="1"/>
</dbReference>
<comment type="similarity">
    <text evidence="1">Belongs to the UPF0213 family.</text>
</comment>
<gene>
    <name evidence="3" type="ORF">A2755_01080</name>
</gene>
<evidence type="ECO:0000313" key="4">
    <source>
        <dbReference type="Proteomes" id="UP000177029"/>
    </source>
</evidence>
<comment type="caution">
    <text evidence="3">The sequence shown here is derived from an EMBL/GenBank/DDBJ whole genome shotgun (WGS) entry which is preliminary data.</text>
</comment>